<dbReference type="Proteomes" id="UP001154312">
    <property type="component" value="Unassembled WGS sequence"/>
</dbReference>
<keyword evidence="5" id="KW-1185">Reference proteome</keyword>
<dbReference type="InterPro" id="IPR008978">
    <property type="entry name" value="HSP20-like_chaperone"/>
</dbReference>
<dbReference type="AlphaFoldDB" id="A0A9X4JTD9"/>
<dbReference type="SUPFAM" id="SSF49764">
    <property type="entry name" value="HSP20-like chaperones"/>
    <property type="match status" value="1"/>
</dbReference>
<comment type="caution">
    <text evidence="4">The sequence shown here is derived from an EMBL/GenBank/DDBJ whole genome shotgun (WGS) entry which is preliminary data.</text>
</comment>
<evidence type="ECO:0000313" key="4">
    <source>
        <dbReference type="EMBL" id="MDF9407300.1"/>
    </source>
</evidence>
<evidence type="ECO:0000256" key="2">
    <source>
        <dbReference type="RuleBase" id="RU003616"/>
    </source>
</evidence>
<dbReference type="Pfam" id="PF00011">
    <property type="entry name" value="HSP20"/>
    <property type="match status" value="1"/>
</dbReference>
<sequence>MNKDPSIQEEQNSYPLMSGWPFSTSAMPNPWLQYVTGTIIPKVDIIENDSSIIYIYDLAGADSSKLNLEVSEFEVVITAPVVPSQQPNIQYIYQERPKGRYERILLPPKNVNIEGIKADFKDGILEVKFPKLSKRS</sequence>
<accession>A0A9X4JTD9</accession>
<dbReference type="Gene3D" id="2.60.40.790">
    <property type="match status" value="1"/>
</dbReference>
<comment type="similarity">
    <text evidence="1 2">Belongs to the small heat shock protein (HSP20) family.</text>
</comment>
<evidence type="ECO:0000313" key="5">
    <source>
        <dbReference type="Proteomes" id="UP001154312"/>
    </source>
</evidence>
<protein>
    <submittedName>
        <fullName evidence="4">Hsp20/alpha crystallin family protein</fullName>
    </submittedName>
</protein>
<evidence type="ECO:0000259" key="3">
    <source>
        <dbReference type="PROSITE" id="PS01031"/>
    </source>
</evidence>
<dbReference type="RefSeq" id="WP_277442504.1">
    <property type="nucleotide sequence ID" value="NZ_JAKOAV010000003.1"/>
</dbReference>
<dbReference type="PROSITE" id="PS01031">
    <property type="entry name" value="SHSP"/>
    <property type="match status" value="1"/>
</dbReference>
<feature type="domain" description="SHSP" evidence="3">
    <location>
        <begin position="34"/>
        <end position="136"/>
    </location>
</feature>
<reference evidence="4" key="1">
    <citation type="submission" date="2022-02" db="EMBL/GenBank/DDBJ databases">
        <authorList>
            <person name="Leng L."/>
        </authorList>
    </citation>
    <scope>NUCLEOTIDE SEQUENCE</scope>
    <source>
        <strain evidence="4">JI</strain>
    </source>
</reference>
<gene>
    <name evidence="4" type="ORF">L7E55_02830</name>
</gene>
<organism evidence="4 5">
    <name type="scientific">Pelotomaculum isophthalicicum JI</name>
    <dbReference type="NCBI Taxonomy" id="947010"/>
    <lineage>
        <taxon>Bacteria</taxon>
        <taxon>Bacillati</taxon>
        <taxon>Bacillota</taxon>
        <taxon>Clostridia</taxon>
        <taxon>Eubacteriales</taxon>
        <taxon>Desulfotomaculaceae</taxon>
        <taxon>Pelotomaculum</taxon>
    </lineage>
</organism>
<dbReference type="CDD" id="cd06464">
    <property type="entry name" value="ACD_sHsps-like"/>
    <property type="match status" value="1"/>
</dbReference>
<proteinExistence type="inferred from homology"/>
<dbReference type="EMBL" id="JAKOAV010000003">
    <property type="protein sequence ID" value="MDF9407300.1"/>
    <property type="molecule type" value="Genomic_DNA"/>
</dbReference>
<name>A0A9X4JTD9_9FIRM</name>
<dbReference type="InterPro" id="IPR002068">
    <property type="entry name" value="A-crystallin/Hsp20_dom"/>
</dbReference>
<evidence type="ECO:0000256" key="1">
    <source>
        <dbReference type="PROSITE-ProRule" id="PRU00285"/>
    </source>
</evidence>